<organism evidence="4">
    <name type="scientific">Phallusia mammillata</name>
    <dbReference type="NCBI Taxonomy" id="59560"/>
    <lineage>
        <taxon>Eukaryota</taxon>
        <taxon>Metazoa</taxon>
        <taxon>Chordata</taxon>
        <taxon>Tunicata</taxon>
        <taxon>Ascidiacea</taxon>
        <taxon>Phlebobranchia</taxon>
        <taxon>Ascidiidae</taxon>
        <taxon>Phallusia</taxon>
    </lineage>
</organism>
<accession>A0A6F9DMY2</accession>
<keyword evidence="2" id="KW-0576">Peroxisome</keyword>
<proteinExistence type="evidence at transcript level"/>
<evidence type="ECO:0000256" key="1">
    <source>
        <dbReference type="ARBA" id="ARBA00023136"/>
    </source>
</evidence>
<dbReference type="Pfam" id="PF05648">
    <property type="entry name" value="PEX11"/>
    <property type="match status" value="1"/>
</dbReference>
<evidence type="ECO:0000256" key="3">
    <source>
        <dbReference type="ARBA" id="ARBA00046271"/>
    </source>
</evidence>
<dbReference type="InterPro" id="IPR026510">
    <property type="entry name" value="PEX11C_met"/>
</dbReference>
<dbReference type="PANTHER" id="PTHR20990">
    <property type="entry name" value="PEROXISOMAL BIOGENESIS FACTOR 11"/>
    <property type="match status" value="1"/>
</dbReference>
<comment type="subcellular location">
    <subcellularLocation>
        <location evidence="3">Peroxisome membrane</location>
    </subcellularLocation>
</comment>
<dbReference type="InterPro" id="IPR008733">
    <property type="entry name" value="PEX11"/>
</dbReference>
<dbReference type="PANTHER" id="PTHR20990:SF1">
    <property type="entry name" value="PEROXISOMAL MEMBRANE PROTEIN 11C"/>
    <property type="match status" value="1"/>
</dbReference>
<keyword evidence="1" id="KW-0472">Membrane</keyword>
<evidence type="ECO:0000256" key="2">
    <source>
        <dbReference type="ARBA" id="ARBA00023140"/>
    </source>
</evidence>
<evidence type="ECO:0000313" key="4">
    <source>
        <dbReference type="EMBL" id="CAB3264784.1"/>
    </source>
</evidence>
<sequence>MPGQCFSASVKLLEGYRGRDKIIRTASYVACLAGGLTESNQALSTKFLTITAELNACRMILRLFDDMSMLAYTLSYGWGKKEKDQVLRVMNLLSNLVNQAFFPIEHIAWAAQKGLISANASPWLIRSLVTWIISLCLSILRSFWNIAHARSKYFLAKKSDTEGKVNKSMVVNTYKAELVTIAQNATNLGMAIHWLPGNQLWSGKLSNTAVGVLGIVSSSIGLVKLMSS</sequence>
<dbReference type="EMBL" id="LR788922">
    <property type="protein sequence ID" value="CAB3264784.1"/>
    <property type="molecule type" value="mRNA"/>
</dbReference>
<protein>
    <submittedName>
        <fullName evidence="4">Peroxisomal membrane protein 11C</fullName>
    </submittedName>
</protein>
<name>A0A6F9DMY2_9ASCI</name>
<dbReference type="GO" id="GO:0005778">
    <property type="term" value="C:peroxisomal membrane"/>
    <property type="evidence" value="ECO:0007669"/>
    <property type="project" value="UniProtKB-SubCell"/>
</dbReference>
<dbReference type="AlphaFoldDB" id="A0A6F9DMY2"/>
<reference evidence="4" key="1">
    <citation type="submission" date="2020-04" db="EMBL/GenBank/DDBJ databases">
        <authorList>
            <person name="Neveu A P."/>
        </authorList>
    </citation>
    <scope>NUCLEOTIDE SEQUENCE</scope>
    <source>
        <tissue evidence="4">Whole embryo</tissue>
    </source>
</reference>
<dbReference type="GO" id="GO:0016559">
    <property type="term" value="P:peroxisome fission"/>
    <property type="evidence" value="ECO:0007669"/>
    <property type="project" value="InterPro"/>
</dbReference>
<gene>
    <name evidence="4" type="primary">Pex11g</name>
</gene>